<sequence length="109" mass="12443">MEIEFKSSERAIKFTKLPNLNDEKFFVYLPLIARDRYQEMYTGSSAGRRSTQDTEPQSKMPLKLLLASSNQRSISWTSSNSFDVGQFKGDIIFGNNLGIRIRLNNDQGS</sequence>
<evidence type="ECO:0000313" key="2">
    <source>
        <dbReference type="Proteomes" id="UP001234178"/>
    </source>
</evidence>
<dbReference type="Proteomes" id="UP001234178">
    <property type="component" value="Unassembled WGS sequence"/>
</dbReference>
<gene>
    <name evidence="1" type="ORF">OUZ56_002597</name>
</gene>
<name>A0ABR0A6K3_9CRUS</name>
<organism evidence="1 2">
    <name type="scientific">Daphnia magna</name>
    <dbReference type="NCBI Taxonomy" id="35525"/>
    <lineage>
        <taxon>Eukaryota</taxon>
        <taxon>Metazoa</taxon>
        <taxon>Ecdysozoa</taxon>
        <taxon>Arthropoda</taxon>
        <taxon>Crustacea</taxon>
        <taxon>Branchiopoda</taxon>
        <taxon>Diplostraca</taxon>
        <taxon>Cladocera</taxon>
        <taxon>Anomopoda</taxon>
        <taxon>Daphniidae</taxon>
        <taxon>Daphnia</taxon>
    </lineage>
</organism>
<accession>A0ABR0A6K3</accession>
<protein>
    <submittedName>
        <fullName evidence="1">Uncharacterized protein</fullName>
    </submittedName>
</protein>
<comment type="caution">
    <text evidence="1">The sequence shown here is derived from an EMBL/GenBank/DDBJ whole genome shotgun (WGS) entry which is preliminary data.</text>
</comment>
<proteinExistence type="predicted"/>
<dbReference type="EMBL" id="JAOYFB010000036">
    <property type="protein sequence ID" value="KAK4020633.1"/>
    <property type="molecule type" value="Genomic_DNA"/>
</dbReference>
<evidence type="ECO:0000313" key="1">
    <source>
        <dbReference type="EMBL" id="KAK4020633.1"/>
    </source>
</evidence>
<keyword evidence="2" id="KW-1185">Reference proteome</keyword>
<reference evidence="1 2" key="1">
    <citation type="journal article" date="2023" name="Nucleic Acids Res.">
        <title>The hologenome of Daphnia magna reveals possible DNA methylation and microbiome-mediated evolution of the host genome.</title>
        <authorList>
            <person name="Chaturvedi A."/>
            <person name="Li X."/>
            <person name="Dhandapani V."/>
            <person name="Marshall H."/>
            <person name="Kissane S."/>
            <person name="Cuenca-Cambronero M."/>
            <person name="Asole G."/>
            <person name="Calvet F."/>
            <person name="Ruiz-Romero M."/>
            <person name="Marangio P."/>
            <person name="Guigo R."/>
            <person name="Rago D."/>
            <person name="Mirbahai L."/>
            <person name="Eastwood N."/>
            <person name="Colbourne J.K."/>
            <person name="Zhou J."/>
            <person name="Mallon E."/>
            <person name="Orsini L."/>
        </authorList>
    </citation>
    <scope>NUCLEOTIDE SEQUENCE [LARGE SCALE GENOMIC DNA]</scope>
    <source>
        <strain evidence="1">LRV0_1</strain>
    </source>
</reference>